<dbReference type="SMART" id="SM00481">
    <property type="entry name" value="POLIIIAc"/>
    <property type="match status" value="1"/>
</dbReference>
<dbReference type="EMBL" id="JADINF010000051">
    <property type="protein sequence ID" value="MBO8423796.1"/>
    <property type="molecule type" value="Genomic_DNA"/>
</dbReference>
<dbReference type="SUPFAM" id="SSF89550">
    <property type="entry name" value="PHP domain-like"/>
    <property type="match status" value="1"/>
</dbReference>
<dbReference type="GO" id="GO:0042578">
    <property type="term" value="F:phosphoric ester hydrolase activity"/>
    <property type="evidence" value="ECO:0007669"/>
    <property type="project" value="TreeGrafter"/>
</dbReference>
<accession>A0A940DFN6</accession>
<proteinExistence type="predicted"/>
<reference evidence="2" key="2">
    <citation type="journal article" date="2021" name="PeerJ">
        <title>Extensive microbial diversity within the chicken gut microbiome revealed by metagenomics and culture.</title>
        <authorList>
            <person name="Gilroy R."/>
            <person name="Ravi A."/>
            <person name="Getino M."/>
            <person name="Pursley I."/>
            <person name="Horton D.L."/>
            <person name="Alikhan N.F."/>
            <person name="Baker D."/>
            <person name="Gharbi K."/>
            <person name="Hall N."/>
            <person name="Watson M."/>
            <person name="Adriaenssens E.M."/>
            <person name="Foster-Nyarko E."/>
            <person name="Jarju S."/>
            <person name="Secka A."/>
            <person name="Antonio M."/>
            <person name="Oren A."/>
            <person name="Chaudhuri R.R."/>
            <person name="La Ragione R."/>
            <person name="Hildebrand F."/>
            <person name="Pallen M.J."/>
        </authorList>
    </citation>
    <scope>NUCLEOTIDE SEQUENCE</scope>
    <source>
        <strain evidence="2">517</strain>
    </source>
</reference>
<dbReference type="GO" id="GO:0008270">
    <property type="term" value="F:zinc ion binding"/>
    <property type="evidence" value="ECO:0007669"/>
    <property type="project" value="TreeGrafter"/>
</dbReference>
<name>A0A940DFN6_9FIRM</name>
<feature type="domain" description="Polymerase/histidinol phosphatase N-terminal" evidence="1">
    <location>
        <begin position="5"/>
        <end position="84"/>
    </location>
</feature>
<dbReference type="Pfam" id="PF02811">
    <property type="entry name" value="PHP"/>
    <property type="match status" value="1"/>
</dbReference>
<dbReference type="Gene3D" id="3.20.20.140">
    <property type="entry name" value="Metal-dependent hydrolases"/>
    <property type="match status" value="1"/>
</dbReference>
<organism evidence="2 3">
    <name type="scientific">Candidatus Stercoripulliclostridium pullicola</name>
    <dbReference type="NCBI Taxonomy" id="2840953"/>
    <lineage>
        <taxon>Bacteria</taxon>
        <taxon>Bacillati</taxon>
        <taxon>Bacillota</taxon>
        <taxon>Clostridia</taxon>
        <taxon>Eubacteriales</taxon>
        <taxon>Candidatus Stercoripulliclostridium</taxon>
    </lineage>
</organism>
<comment type="caution">
    <text evidence="2">The sequence shown here is derived from an EMBL/GenBank/DDBJ whole genome shotgun (WGS) entry which is preliminary data.</text>
</comment>
<evidence type="ECO:0000259" key="1">
    <source>
        <dbReference type="SMART" id="SM00481"/>
    </source>
</evidence>
<evidence type="ECO:0000313" key="3">
    <source>
        <dbReference type="Proteomes" id="UP000727857"/>
    </source>
</evidence>
<protein>
    <submittedName>
        <fullName evidence="2">PHP domain-containing protein</fullName>
    </submittedName>
</protein>
<dbReference type="PANTHER" id="PTHR36928">
    <property type="entry name" value="PHOSPHATASE YCDX-RELATED"/>
    <property type="match status" value="1"/>
</dbReference>
<dbReference type="Proteomes" id="UP000727857">
    <property type="component" value="Unassembled WGS sequence"/>
</dbReference>
<dbReference type="AlphaFoldDB" id="A0A940DFN6"/>
<dbReference type="GO" id="GO:0005829">
    <property type="term" value="C:cytosol"/>
    <property type="evidence" value="ECO:0007669"/>
    <property type="project" value="TreeGrafter"/>
</dbReference>
<dbReference type="InterPro" id="IPR004013">
    <property type="entry name" value="PHP_dom"/>
</dbReference>
<dbReference type="InterPro" id="IPR003141">
    <property type="entry name" value="Pol/His_phosphatase_N"/>
</dbReference>
<dbReference type="InterPro" id="IPR050243">
    <property type="entry name" value="PHP_phosphatase"/>
</dbReference>
<sequence>MKLYGDYHTHTLYSDGVGSIEANLNAARKKGLSAIAISDHGFNNPSPFALRYATAVMQSRRLEILREDYKDLKIYHAIEADIISTEGDIDMRPEQFELFDFILAGFHRFARPWSLKDFFKLYIPAYISDVIRPSGDVIRRNTRAFCQMIKRYPVGILAHIDDMCIVNAREVAKCCADYGTLLELNAKHIDLTYRSFDQILSTDVKLIANTDAHYPQRIGCFEHVIEYLLPYPEIWERVVNAHTEEIKFRKYEY</sequence>
<reference evidence="2" key="1">
    <citation type="submission" date="2020-10" db="EMBL/GenBank/DDBJ databases">
        <authorList>
            <person name="Gilroy R."/>
        </authorList>
    </citation>
    <scope>NUCLEOTIDE SEQUENCE</scope>
    <source>
        <strain evidence="2">517</strain>
    </source>
</reference>
<evidence type="ECO:0000313" key="2">
    <source>
        <dbReference type="EMBL" id="MBO8423796.1"/>
    </source>
</evidence>
<gene>
    <name evidence="2" type="ORF">IAB16_02050</name>
</gene>
<dbReference type="PANTHER" id="PTHR36928:SF1">
    <property type="entry name" value="PHOSPHATASE YCDX-RELATED"/>
    <property type="match status" value="1"/>
</dbReference>
<dbReference type="InterPro" id="IPR016195">
    <property type="entry name" value="Pol/histidinol_Pase-like"/>
</dbReference>